<dbReference type="PROSITE" id="PS50011">
    <property type="entry name" value="PROTEIN_KINASE_DOM"/>
    <property type="match status" value="1"/>
</dbReference>
<evidence type="ECO:0000256" key="4">
    <source>
        <dbReference type="ARBA" id="ARBA00022840"/>
    </source>
</evidence>
<dbReference type="InterPro" id="IPR011009">
    <property type="entry name" value="Kinase-like_dom_sf"/>
</dbReference>
<name>A0ABY7QAM2_9ACTN</name>
<evidence type="ECO:0000256" key="1">
    <source>
        <dbReference type="ARBA" id="ARBA00022679"/>
    </source>
</evidence>
<gene>
    <name evidence="7" type="ORF">O1G21_27810</name>
</gene>
<organism evidence="7 8">
    <name type="scientific">Kitasatospora cathayae</name>
    <dbReference type="NCBI Taxonomy" id="3004092"/>
    <lineage>
        <taxon>Bacteria</taxon>
        <taxon>Bacillati</taxon>
        <taxon>Actinomycetota</taxon>
        <taxon>Actinomycetes</taxon>
        <taxon>Kitasatosporales</taxon>
        <taxon>Streptomycetaceae</taxon>
        <taxon>Kitasatospora</taxon>
    </lineage>
</organism>
<dbReference type="GO" id="GO:0004674">
    <property type="term" value="F:protein serine/threonine kinase activity"/>
    <property type="evidence" value="ECO:0007669"/>
    <property type="project" value="UniProtKB-KW"/>
</dbReference>
<keyword evidence="3 7" id="KW-0418">Kinase</keyword>
<accession>A0ABY7QAM2</accession>
<reference evidence="8" key="1">
    <citation type="submission" date="2022-12" db="EMBL/GenBank/DDBJ databases">
        <authorList>
            <person name="Mo P."/>
        </authorList>
    </citation>
    <scope>NUCLEOTIDE SEQUENCE [LARGE SCALE GENOMIC DNA]</scope>
    <source>
        <strain evidence="8">HUAS 3-15</strain>
    </source>
</reference>
<evidence type="ECO:0000256" key="3">
    <source>
        <dbReference type="ARBA" id="ARBA00022777"/>
    </source>
</evidence>
<feature type="compositionally biased region" description="Low complexity" evidence="5">
    <location>
        <begin position="302"/>
        <end position="326"/>
    </location>
</feature>
<dbReference type="PANTHER" id="PTHR24349">
    <property type="entry name" value="SERINE/THREONINE-PROTEIN KINASE"/>
    <property type="match status" value="1"/>
</dbReference>
<keyword evidence="1" id="KW-0808">Transferase</keyword>
<keyword evidence="8" id="KW-1185">Reference proteome</keyword>
<feature type="region of interest" description="Disordered" evidence="5">
    <location>
        <begin position="42"/>
        <end position="61"/>
    </location>
</feature>
<dbReference type="Gene3D" id="1.10.510.10">
    <property type="entry name" value="Transferase(Phosphotransferase) domain 1"/>
    <property type="match status" value="1"/>
</dbReference>
<keyword evidence="2" id="KW-0547">Nucleotide-binding</keyword>
<evidence type="ECO:0000259" key="6">
    <source>
        <dbReference type="PROSITE" id="PS50011"/>
    </source>
</evidence>
<protein>
    <submittedName>
        <fullName evidence="7">Serine/threonine protein kinase</fullName>
    </submittedName>
</protein>
<dbReference type="RefSeq" id="WP_270147494.1">
    <property type="nucleotide sequence ID" value="NZ_CP115450.1"/>
</dbReference>
<dbReference type="InterPro" id="IPR008271">
    <property type="entry name" value="Ser/Thr_kinase_AS"/>
</dbReference>
<evidence type="ECO:0000313" key="8">
    <source>
        <dbReference type="Proteomes" id="UP001212821"/>
    </source>
</evidence>
<dbReference type="SUPFAM" id="SSF56112">
    <property type="entry name" value="Protein kinase-like (PK-like)"/>
    <property type="match status" value="1"/>
</dbReference>
<keyword evidence="7" id="KW-0723">Serine/threonine-protein kinase</keyword>
<proteinExistence type="predicted"/>
<dbReference type="InterPro" id="IPR000719">
    <property type="entry name" value="Prot_kinase_dom"/>
</dbReference>
<dbReference type="PROSITE" id="PS00108">
    <property type="entry name" value="PROTEIN_KINASE_ST"/>
    <property type="match status" value="1"/>
</dbReference>
<evidence type="ECO:0000313" key="7">
    <source>
        <dbReference type="EMBL" id="WBP89274.1"/>
    </source>
</evidence>
<keyword evidence="4" id="KW-0067">ATP-binding</keyword>
<evidence type="ECO:0000256" key="5">
    <source>
        <dbReference type="SAM" id="MobiDB-lite"/>
    </source>
</evidence>
<dbReference type="InterPro" id="IPR050205">
    <property type="entry name" value="CDPK_Ser/Thr_kinases"/>
</dbReference>
<sequence length="380" mass="41272">MRLGEEINGYRITTTPTNNNGGKCVWAFAEKDGRPYFIKQFLEPKRPRPDSPGSERSKRIRQEVCREFEERHRGVMSRLTPDMRGGGNLVLAEDFFADGSTYYKVTARIDTSTLERPQTLEPRQKSVLLRTLAVSLQLLHGIGIVHGDLKPANVLVQENKDNSLHIAKLIDFDDSYLSGSPPGPHDIAGDSLYGAPEWRRYVQEDPAVDARMLTTAADMFALGLMAHYYLTGALPGYDARYGSPADAVNAGEELRLDPRLSATVKGLITALTGRAPESRPRIAAFLAALKDPEACALRHPRPGTAKPSPAAAPAPAASGPVPQGSAEARVSRLRMNLGGGPRGRAATEPESTPPTSPDSPAAETPPRVSRVRINLGDRRK</sequence>
<feature type="domain" description="Protein kinase" evidence="6">
    <location>
        <begin position="1"/>
        <end position="302"/>
    </location>
</feature>
<dbReference type="Proteomes" id="UP001212821">
    <property type="component" value="Chromosome"/>
</dbReference>
<feature type="region of interest" description="Disordered" evidence="5">
    <location>
        <begin position="297"/>
        <end position="380"/>
    </location>
</feature>
<dbReference type="EMBL" id="CP115450">
    <property type="protein sequence ID" value="WBP89274.1"/>
    <property type="molecule type" value="Genomic_DNA"/>
</dbReference>
<dbReference type="Pfam" id="PF00069">
    <property type="entry name" value="Pkinase"/>
    <property type="match status" value="1"/>
</dbReference>
<dbReference type="SMART" id="SM00220">
    <property type="entry name" value="S_TKc"/>
    <property type="match status" value="1"/>
</dbReference>
<evidence type="ECO:0000256" key="2">
    <source>
        <dbReference type="ARBA" id="ARBA00022741"/>
    </source>
</evidence>